<dbReference type="EMBL" id="JAVBVO010000003">
    <property type="protein sequence ID" value="MDZ5758880.1"/>
    <property type="molecule type" value="Genomic_DNA"/>
</dbReference>
<evidence type="ECO:0000313" key="1">
    <source>
        <dbReference type="EMBL" id="MDZ5758880.1"/>
    </source>
</evidence>
<sequence>MFEVHNSTDLLTAFDNKEEEFVIKGDYCKDIREYAKSQLSETELLGIELGGAGIPSLFGYLIEAVMDLFSHESKEKLKIEKKLRLYKIESIDKTAIKLRLRQLDY</sequence>
<protein>
    <submittedName>
        <fullName evidence="1">Uncharacterized protein</fullName>
    </submittedName>
</protein>
<evidence type="ECO:0000313" key="2">
    <source>
        <dbReference type="Proteomes" id="UP001290462"/>
    </source>
</evidence>
<comment type="caution">
    <text evidence="1">The sequence shown here is derived from an EMBL/GenBank/DDBJ whole genome shotgun (WGS) entry which is preliminary data.</text>
</comment>
<proteinExistence type="predicted"/>
<dbReference type="GeneID" id="83605123"/>
<dbReference type="RefSeq" id="WP_010051406.1">
    <property type="nucleotide sequence ID" value="NZ_BJOJ01000076.1"/>
</dbReference>
<gene>
    <name evidence="1" type="ORF">RAK27_09460</name>
</gene>
<accession>A0AAW9JZ35</accession>
<reference evidence="1" key="1">
    <citation type="submission" date="2023-08" db="EMBL/GenBank/DDBJ databases">
        <title>Genomic characterization of piscicolin 126 produced by Carnobacterium maltaromaticum CM22 strain isolated from salmon (Salmo salar).</title>
        <authorList>
            <person name="Gonzalez-Gragera E."/>
            <person name="Garcia-Lopez J.D."/>
            <person name="Teso-Perez C."/>
            <person name="Gimenez-Hernandez I."/>
            <person name="Peralta-Sanchez J.M."/>
            <person name="Valdivia E."/>
            <person name="Montalban-Lopez M."/>
            <person name="Martin-Platero A.M."/>
            <person name="Banos A."/>
            <person name="Martinez-Bueno M."/>
        </authorList>
    </citation>
    <scope>NUCLEOTIDE SEQUENCE</scope>
    <source>
        <strain evidence="1">CM22</strain>
    </source>
</reference>
<dbReference type="Proteomes" id="UP001290462">
    <property type="component" value="Unassembled WGS sequence"/>
</dbReference>
<dbReference type="AlphaFoldDB" id="A0AAW9JZ35"/>
<name>A0AAW9JZ35_CARML</name>
<organism evidence="1 2">
    <name type="scientific">Carnobacterium maltaromaticum</name>
    <name type="common">Carnobacterium piscicola</name>
    <dbReference type="NCBI Taxonomy" id="2751"/>
    <lineage>
        <taxon>Bacteria</taxon>
        <taxon>Bacillati</taxon>
        <taxon>Bacillota</taxon>
        <taxon>Bacilli</taxon>
        <taxon>Lactobacillales</taxon>
        <taxon>Carnobacteriaceae</taxon>
        <taxon>Carnobacterium</taxon>
    </lineage>
</organism>